<proteinExistence type="predicted"/>
<dbReference type="STRING" id="28234.SAMN04488588_0868"/>
<name>A0A1G6KT30_9BACT</name>
<reference evidence="2 3" key="1">
    <citation type="submission" date="2016-10" db="EMBL/GenBank/DDBJ databases">
        <authorList>
            <person name="de Groot N.N."/>
        </authorList>
    </citation>
    <scope>NUCLEOTIDE SEQUENCE [LARGE SCALE GENOMIC DNA]</scope>
    <source>
        <strain evidence="2 3">WG14</strain>
    </source>
</reference>
<evidence type="ECO:0000256" key="1">
    <source>
        <dbReference type="SAM" id="Phobius"/>
    </source>
</evidence>
<keyword evidence="3" id="KW-1185">Reference proteome</keyword>
<gene>
    <name evidence="2" type="ORF">SAMN04488588_0868</name>
</gene>
<feature type="transmembrane region" description="Helical" evidence="1">
    <location>
        <begin position="6"/>
        <end position="25"/>
    </location>
</feature>
<dbReference type="EMBL" id="FMYV01000003">
    <property type="protein sequence ID" value="SDC33941.1"/>
    <property type="molecule type" value="Genomic_DNA"/>
</dbReference>
<organism evidence="2 3">
    <name type="scientific">Geotoga petraea</name>
    <dbReference type="NCBI Taxonomy" id="28234"/>
    <lineage>
        <taxon>Bacteria</taxon>
        <taxon>Thermotogati</taxon>
        <taxon>Thermotogota</taxon>
        <taxon>Thermotogae</taxon>
        <taxon>Petrotogales</taxon>
        <taxon>Petrotogaceae</taxon>
        <taxon>Geotoga</taxon>
    </lineage>
</organism>
<evidence type="ECO:0000313" key="3">
    <source>
        <dbReference type="Proteomes" id="UP000199322"/>
    </source>
</evidence>
<keyword evidence="1" id="KW-0812">Transmembrane</keyword>
<keyword evidence="1" id="KW-0472">Membrane</keyword>
<protein>
    <submittedName>
        <fullName evidence="2">Uncharacterized protein</fullName>
    </submittedName>
</protein>
<dbReference type="Proteomes" id="UP000199322">
    <property type="component" value="Unassembled WGS sequence"/>
</dbReference>
<accession>A0A1G6KT30</accession>
<evidence type="ECO:0000313" key="2">
    <source>
        <dbReference type="EMBL" id="SDC33941.1"/>
    </source>
</evidence>
<sequence>MRIHAWAMIFFGVLMTVSLIMFFGFGQREIDKYTIEKTPIFDLGVNIDIDRYSRRLENTRNLSYFSSGMMDFEYFVGNIDVNLESNEINIEPLTPNMYDDYKNLIVSIDNNYKEEVDYIEFFGLKLPIKQLKTPSIYMLLKPKIYLLNLEEYDEDLVDFINNRYFLLTEEEYRSWSFNKDILDNLDLYGSVLIDEKLLEKDNVRLLFENLSENGIITETEFKIINFKED</sequence>
<keyword evidence="1" id="KW-1133">Transmembrane helix</keyword>
<dbReference type="AlphaFoldDB" id="A0A1G6KT30"/>